<evidence type="ECO:0000313" key="2">
    <source>
        <dbReference type="Proteomes" id="UP001152622"/>
    </source>
</evidence>
<evidence type="ECO:0000313" key="1">
    <source>
        <dbReference type="EMBL" id="KAJ8356832.1"/>
    </source>
</evidence>
<keyword evidence="2" id="KW-1185">Reference proteome</keyword>
<organism evidence="1 2">
    <name type="scientific">Synaphobranchus kaupii</name>
    <name type="common">Kaup's arrowtooth eel</name>
    <dbReference type="NCBI Taxonomy" id="118154"/>
    <lineage>
        <taxon>Eukaryota</taxon>
        <taxon>Metazoa</taxon>
        <taxon>Chordata</taxon>
        <taxon>Craniata</taxon>
        <taxon>Vertebrata</taxon>
        <taxon>Euteleostomi</taxon>
        <taxon>Actinopterygii</taxon>
        <taxon>Neopterygii</taxon>
        <taxon>Teleostei</taxon>
        <taxon>Anguilliformes</taxon>
        <taxon>Synaphobranchidae</taxon>
        <taxon>Synaphobranchus</taxon>
    </lineage>
</organism>
<proteinExistence type="predicted"/>
<reference evidence="1" key="1">
    <citation type="journal article" date="2023" name="Science">
        <title>Genome structures resolve the early diversification of teleost fishes.</title>
        <authorList>
            <person name="Parey E."/>
            <person name="Louis A."/>
            <person name="Montfort J."/>
            <person name="Bouchez O."/>
            <person name="Roques C."/>
            <person name="Iampietro C."/>
            <person name="Lluch J."/>
            <person name="Castinel A."/>
            <person name="Donnadieu C."/>
            <person name="Desvignes T."/>
            <person name="Floi Bucao C."/>
            <person name="Jouanno E."/>
            <person name="Wen M."/>
            <person name="Mejri S."/>
            <person name="Dirks R."/>
            <person name="Jansen H."/>
            <person name="Henkel C."/>
            <person name="Chen W.J."/>
            <person name="Zahm M."/>
            <person name="Cabau C."/>
            <person name="Klopp C."/>
            <person name="Thompson A.W."/>
            <person name="Robinson-Rechavi M."/>
            <person name="Braasch I."/>
            <person name="Lecointre G."/>
            <person name="Bobe J."/>
            <person name="Postlethwait J.H."/>
            <person name="Berthelot C."/>
            <person name="Roest Crollius H."/>
            <person name="Guiguen Y."/>
        </authorList>
    </citation>
    <scope>NUCLEOTIDE SEQUENCE</scope>
    <source>
        <strain evidence="1">WJC10195</strain>
    </source>
</reference>
<protein>
    <submittedName>
        <fullName evidence="1">Uncharacterized protein</fullName>
    </submittedName>
</protein>
<comment type="caution">
    <text evidence="1">The sequence shown here is derived from an EMBL/GenBank/DDBJ whole genome shotgun (WGS) entry which is preliminary data.</text>
</comment>
<dbReference type="EMBL" id="JAINUF010000006">
    <property type="protein sequence ID" value="KAJ8356832.1"/>
    <property type="molecule type" value="Genomic_DNA"/>
</dbReference>
<dbReference type="AlphaFoldDB" id="A0A9Q1FEK4"/>
<sequence>MADGEEGVKRNGHSHVKMVSDSPVDPFTVRWCQVSNPVAERPAIKCRDWSCFSTTVEDSSHIRVQCCLWVSQC</sequence>
<accession>A0A9Q1FEK4</accession>
<name>A0A9Q1FEK4_SYNKA</name>
<dbReference type="Proteomes" id="UP001152622">
    <property type="component" value="Chromosome 6"/>
</dbReference>
<gene>
    <name evidence="1" type="ORF">SKAU_G00196260</name>
</gene>